<feature type="transmembrane region" description="Helical" evidence="1">
    <location>
        <begin position="21"/>
        <end position="42"/>
    </location>
</feature>
<dbReference type="SMART" id="SM00740">
    <property type="entry name" value="PASTA"/>
    <property type="match status" value="3"/>
</dbReference>
<protein>
    <recommendedName>
        <fullName evidence="2">PASTA domain-containing protein</fullName>
    </recommendedName>
</protein>
<name>A0A6A0BAX8_9LACT</name>
<gene>
    <name evidence="3" type="ORF">Hs30E_01690</name>
</gene>
<reference evidence="3 4" key="1">
    <citation type="submission" date="2020-02" db="EMBL/GenBank/DDBJ databases">
        <title>Draft genome sequence of Lactococcus sp. Hs30E4-3.</title>
        <authorList>
            <person name="Noda S."/>
            <person name="Yuki M."/>
            <person name="Ohkuma M."/>
        </authorList>
    </citation>
    <scope>NUCLEOTIDE SEQUENCE [LARGE SCALE GENOMIC DNA]</scope>
    <source>
        <strain evidence="3 4">Hs30E4-3</strain>
    </source>
</reference>
<dbReference type="PROSITE" id="PS51178">
    <property type="entry name" value="PASTA"/>
    <property type="match status" value="2"/>
</dbReference>
<keyword evidence="4" id="KW-1185">Reference proteome</keyword>
<dbReference type="Pfam" id="PF03793">
    <property type="entry name" value="PASTA"/>
    <property type="match status" value="2"/>
</dbReference>
<evidence type="ECO:0000313" key="4">
    <source>
        <dbReference type="Proteomes" id="UP000480303"/>
    </source>
</evidence>
<dbReference type="AlphaFoldDB" id="A0A6A0BAX8"/>
<dbReference type="Gene3D" id="3.30.10.20">
    <property type="match status" value="3"/>
</dbReference>
<evidence type="ECO:0000313" key="3">
    <source>
        <dbReference type="EMBL" id="GFH41618.1"/>
    </source>
</evidence>
<dbReference type="RefSeq" id="WP_172207278.1">
    <property type="nucleotide sequence ID" value="NZ_BLLI01000003.1"/>
</dbReference>
<organism evidence="3 4">
    <name type="scientific">Pseudolactococcus hodotermopsidis</name>
    <dbReference type="NCBI Taxonomy" id="2709157"/>
    <lineage>
        <taxon>Bacteria</taxon>
        <taxon>Bacillati</taxon>
        <taxon>Bacillota</taxon>
        <taxon>Bacilli</taxon>
        <taxon>Lactobacillales</taxon>
        <taxon>Streptococcaceae</taxon>
        <taxon>Pseudolactococcus</taxon>
    </lineage>
</organism>
<keyword evidence="1" id="KW-0812">Transmembrane</keyword>
<accession>A0A6A0BAX8</accession>
<feature type="domain" description="PASTA" evidence="2">
    <location>
        <begin position="179"/>
        <end position="250"/>
    </location>
</feature>
<proteinExistence type="predicted"/>
<sequence length="400" mass="44237">MTTFRKQEKHFFKTLWHYFGRFALFIALAAAIGAGTAIYIFFDSSKNLIVPDVEGLSKIDASNKLTTVGFKKISYKFTTYDGESNIALKTSPEAGSAAKNLGNIVIYISEFKGVDIPDYQGKMADSSLNQLREDYKLTDKNLKITRQYSSKKAGTILNKTTFKNFNSHSDILKITISDGKDAFLMSDWVNKSLTEARDKLIEMGVAAEKIKVNYENSTVVDIGKIIRQTPEKNDNYSLQSPEDISFTVSSGSVLRTVAFPSLIGMSYDNALQTLNAMGYPLDHITYSGVKTTIVKEQTIAPDTMVMMDNSFVTLIMESPKAYEKAIDQIDPKSLVNMDSSAAFKTLKDLGIDFRVSFDNKSSLASGRIISATVNNDMLLLKISSRFDDSKSSSSSSSSSH</sequence>
<comment type="caution">
    <text evidence="3">The sequence shown here is derived from an EMBL/GenBank/DDBJ whole genome shotgun (WGS) entry which is preliminary data.</text>
</comment>
<keyword evidence="1" id="KW-1133">Transmembrane helix</keyword>
<dbReference type="InterPro" id="IPR005543">
    <property type="entry name" value="PASTA_dom"/>
</dbReference>
<dbReference type="EMBL" id="BLLI01000003">
    <property type="protein sequence ID" value="GFH41618.1"/>
    <property type="molecule type" value="Genomic_DNA"/>
</dbReference>
<keyword evidence="1" id="KW-0472">Membrane</keyword>
<dbReference type="CDD" id="cd06577">
    <property type="entry name" value="PASTA_pknB"/>
    <property type="match status" value="3"/>
</dbReference>
<evidence type="ECO:0000259" key="2">
    <source>
        <dbReference type="PROSITE" id="PS51178"/>
    </source>
</evidence>
<evidence type="ECO:0000256" key="1">
    <source>
        <dbReference type="SAM" id="Phobius"/>
    </source>
</evidence>
<feature type="domain" description="PASTA" evidence="2">
    <location>
        <begin position="44"/>
        <end position="110"/>
    </location>
</feature>
<dbReference type="Proteomes" id="UP000480303">
    <property type="component" value="Unassembled WGS sequence"/>
</dbReference>